<feature type="compositionally biased region" description="Low complexity" evidence="2">
    <location>
        <begin position="82"/>
        <end position="112"/>
    </location>
</feature>
<dbReference type="InterPro" id="IPR001789">
    <property type="entry name" value="Sig_transdc_resp-reg_receiver"/>
</dbReference>
<dbReference type="InterPro" id="IPR011006">
    <property type="entry name" value="CheY-like_superfamily"/>
</dbReference>
<feature type="domain" description="Response regulatory" evidence="3">
    <location>
        <begin position="15"/>
        <end position="156"/>
    </location>
</feature>
<keyword evidence="5" id="KW-1185">Reference proteome</keyword>
<evidence type="ECO:0000313" key="4">
    <source>
        <dbReference type="EMBL" id="TXC67293.1"/>
    </source>
</evidence>
<gene>
    <name evidence="4" type="ORF">FSC37_21140</name>
</gene>
<keyword evidence="1" id="KW-0597">Phosphoprotein</keyword>
<dbReference type="GO" id="GO:0000160">
    <property type="term" value="P:phosphorelay signal transduction system"/>
    <property type="evidence" value="ECO:0007669"/>
    <property type="project" value="InterPro"/>
</dbReference>
<accession>A0A5C6U2S1</accession>
<feature type="region of interest" description="Disordered" evidence="2">
    <location>
        <begin position="72"/>
        <end position="128"/>
    </location>
</feature>
<evidence type="ECO:0000256" key="2">
    <source>
        <dbReference type="SAM" id="MobiDB-lite"/>
    </source>
</evidence>
<evidence type="ECO:0000259" key="3">
    <source>
        <dbReference type="PROSITE" id="PS50110"/>
    </source>
</evidence>
<organism evidence="4 5">
    <name type="scientific">Piscinibacter aquaticus</name>
    <dbReference type="NCBI Taxonomy" id="392597"/>
    <lineage>
        <taxon>Bacteria</taxon>
        <taxon>Pseudomonadati</taxon>
        <taxon>Pseudomonadota</taxon>
        <taxon>Betaproteobacteria</taxon>
        <taxon>Burkholderiales</taxon>
        <taxon>Sphaerotilaceae</taxon>
        <taxon>Piscinibacter</taxon>
    </lineage>
</organism>
<reference evidence="4 5" key="1">
    <citation type="submission" date="2019-08" db="EMBL/GenBank/DDBJ databases">
        <authorList>
            <person name="Khan S.A."/>
            <person name="Jeon C.O."/>
            <person name="Jeong S.E."/>
        </authorList>
    </citation>
    <scope>NUCLEOTIDE SEQUENCE [LARGE SCALE GENOMIC DNA]</scope>
    <source>
        <strain evidence="5">IMCC1728</strain>
    </source>
</reference>
<dbReference type="PROSITE" id="PS50110">
    <property type="entry name" value="RESPONSE_REGULATORY"/>
    <property type="match status" value="1"/>
</dbReference>
<dbReference type="AlphaFoldDB" id="A0A5C6U2S1"/>
<dbReference type="Proteomes" id="UP000321832">
    <property type="component" value="Unassembled WGS sequence"/>
</dbReference>
<proteinExistence type="predicted"/>
<dbReference type="Gene3D" id="3.40.50.2300">
    <property type="match status" value="1"/>
</dbReference>
<dbReference type="Pfam" id="PF00072">
    <property type="entry name" value="Response_reg"/>
    <property type="match status" value="1"/>
</dbReference>
<sequence>MNTTTTPPSTATRKRILIVEDEAVIAMDMAQQLRDFGYEVVGIAASGERARRRVQDAAPDLVMMDIMIKGAATASRRHARSARSTTSRWSSLPPTATVRRSSAPRSPARTATWSSPSGRRTCAPRSRSRCTGKLSTTACAAASTGCARRCSAWATA</sequence>
<feature type="modified residue" description="4-aspartylphosphate" evidence="1">
    <location>
        <position position="65"/>
    </location>
</feature>
<evidence type="ECO:0000313" key="5">
    <source>
        <dbReference type="Proteomes" id="UP000321832"/>
    </source>
</evidence>
<protein>
    <submittedName>
        <fullName evidence="4">Response regulator</fullName>
    </submittedName>
</protein>
<evidence type="ECO:0000256" key="1">
    <source>
        <dbReference type="PROSITE-ProRule" id="PRU00169"/>
    </source>
</evidence>
<dbReference type="EMBL" id="VOPW01000001">
    <property type="protein sequence ID" value="TXC67293.1"/>
    <property type="molecule type" value="Genomic_DNA"/>
</dbReference>
<name>A0A5C6U2S1_9BURK</name>
<comment type="caution">
    <text evidence="4">The sequence shown here is derived from an EMBL/GenBank/DDBJ whole genome shotgun (WGS) entry which is preliminary data.</text>
</comment>
<dbReference type="SUPFAM" id="SSF52172">
    <property type="entry name" value="CheY-like"/>
    <property type="match status" value="1"/>
</dbReference>